<dbReference type="Gramene" id="Jr06_18100_p2">
    <property type="protein sequence ID" value="cds.Jr06_18100_p2"/>
    <property type="gene ID" value="Jr06_18100"/>
</dbReference>
<sequence>MVRCRQDRGYQNVPGLPNSIRMGRDFCDAHEPLRSERQFPSRELARLAGVDEEVPRGQGEWGEGGGGVGDGESPEGVPARRRFGRRSCVLNGELQWIGARECGEWKGGDHQGVG</sequence>
<accession>A0A834CVV7</accession>
<evidence type="ECO:0000313" key="2">
    <source>
        <dbReference type="EMBL" id="KAF5469405.1"/>
    </source>
</evidence>
<gene>
    <name evidence="2" type="ORF">F2P56_013483</name>
</gene>
<reference evidence="2" key="2">
    <citation type="submission" date="2020-03" db="EMBL/GenBank/DDBJ databases">
        <title>Walnut 2.0.</title>
        <authorList>
            <person name="Marrano A."/>
            <person name="Britton M."/>
            <person name="Zimin A.V."/>
            <person name="Zaini P.A."/>
            <person name="Workman R."/>
            <person name="Puiu D."/>
            <person name="Bianco L."/>
            <person name="Allen B.J."/>
            <person name="Troggio M."/>
            <person name="Leslie C.A."/>
            <person name="Timp W."/>
            <person name="Dendekar A."/>
            <person name="Salzberg S.L."/>
            <person name="Neale D.B."/>
        </authorList>
    </citation>
    <scope>NUCLEOTIDE SEQUENCE</scope>
    <source>
        <tissue evidence="2">Leaves</tissue>
    </source>
</reference>
<evidence type="ECO:0000256" key="1">
    <source>
        <dbReference type="SAM" id="MobiDB-lite"/>
    </source>
</evidence>
<protein>
    <submittedName>
        <fullName evidence="2">Uncharacterized protein</fullName>
    </submittedName>
</protein>
<name>A0A834CVV7_JUGRE</name>
<evidence type="ECO:0000313" key="3">
    <source>
        <dbReference type="Proteomes" id="UP000619265"/>
    </source>
</evidence>
<organism evidence="2 3">
    <name type="scientific">Juglans regia</name>
    <name type="common">English walnut</name>
    <dbReference type="NCBI Taxonomy" id="51240"/>
    <lineage>
        <taxon>Eukaryota</taxon>
        <taxon>Viridiplantae</taxon>
        <taxon>Streptophyta</taxon>
        <taxon>Embryophyta</taxon>
        <taxon>Tracheophyta</taxon>
        <taxon>Spermatophyta</taxon>
        <taxon>Magnoliopsida</taxon>
        <taxon>eudicotyledons</taxon>
        <taxon>Gunneridae</taxon>
        <taxon>Pentapetalae</taxon>
        <taxon>rosids</taxon>
        <taxon>fabids</taxon>
        <taxon>Fagales</taxon>
        <taxon>Juglandaceae</taxon>
        <taxon>Juglans</taxon>
    </lineage>
</organism>
<dbReference type="AlphaFoldDB" id="A0A834CVV7"/>
<comment type="caution">
    <text evidence="2">The sequence shown here is derived from an EMBL/GenBank/DDBJ whole genome shotgun (WGS) entry which is preliminary data.</text>
</comment>
<dbReference type="EMBL" id="LIHL02000006">
    <property type="protein sequence ID" value="KAF5469405.1"/>
    <property type="molecule type" value="Genomic_DNA"/>
</dbReference>
<dbReference type="Proteomes" id="UP000619265">
    <property type="component" value="Unassembled WGS sequence"/>
</dbReference>
<proteinExistence type="predicted"/>
<feature type="compositionally biased region" description="Gly residues" evidence="1">
    <location>
        <begin position="59"/>
        <end position="70"/>
    </location>
</feature>
<feature type="region of interest" description="Disordered" evidence="1">
    <location>
        <begin position="47"/>
        <end position="79"/>
    </location>
</feature>
<reference evidence="2" key="1">
    <citation type="submission" date="2015-10" db="EMBL/GenBank/DDBJ databases">
        <authorList>
            <person name="Martinez-Garcia P.J."/>
            <person name="Crepeau M.W."/>
            <person name="Puiu D."/>
            <person name="Gonzalez-Ibeas D."/>
            <person name="Whalen J."/>
            <person name="Stevens K."/>
            <person name="Paul R."/>
            <person name="Butterfield T."/>
            <person name="Britton M."/>
            <person name="Reagan R."/>
            <person name="Chakraborty S."/>
            <person name="Walawage S.L."/>
            <person name="Vasquez-Gross H.A."/>
            <person name="Cardeno C."/>
            <person name="Famula R."/>
            <person name="Pratt K."/>
            <person name="Kuruganti S."/>
            <person name="Aradhya M.K."/>
            <person name="Leslie C.A."/>
            <person name="Dandekar A.M."/>
            <person name="Salzberg S.L."/>
            <person name="Wegrzyn J.L."/>
            <person name="Langley C.H."/>
            <person name="Neale D.B."/>
        </authorList>
    </citation>
    <scope>NUCLEOTIDE SEQUENCE</scope>
    <source>
        <tissue evidence="2">Leaves</tissue>
    </source>
</reference>